<name>A0AAD8E9X8_DIPPU</name>
<feature type="non-terminal residue" evidence="1">
    <location>
        <position position="1"/>
    </location>
</feature>
<accession>A0AAD8E9X8</accession>
<gene>
    <name evidence="1" type="ORF">L9F63_022926</name>
</gene>
<reference evidence="1" key="1">
    <citation type="journal article" date="2023" name="IScience">
        <title>Live-bearing cockroach genome reveals convergent evolutionary mechanisms linked to viviparity in insects and beyond.</title>
        <authorList>
            <person name="Fouks B."/>
            <person name="Harrison M.C."/>
            <person name="Mikhailova A.A."/>
            <person name="Marchal E."/>
            <person name="English S."/>
            <person name="Carruthers M."/>
            <person name="Jennings E.C."/>
            <person name="Chiamaka E.L."/>
            <person name="Frigard R.A."/>
            <person name="Pippel M."/>
            <person name="Attardo G.M."/>
            <person name="Benoit J.B."/>
            <person name="Bornberg-Bauer E."/>
            <person name="Tobe S.S."/>
        </authorList>
    </citation>
    <scope>NUCLEOTIDE SEQUENCE</scope>
    <source>
        <strain evidence="1">Stay&amp;Tobe</strain>
    </source>
</reference>
<keyword evidence="2" id="KW-1185">Reference proteome</keyword>
<sequence>CDRPVLKPSHIHRNICQNRESNSGLTTLDAGALLLNQFFSNHLTGVRYFDDNLSRRDRFRIIKPSGIHRYKKCPDCHCQVRSHSCMPFAIPSAMRPVKHYISEPSYRRKASRK</sequence>
<dbReference type="EMBL" id="JASPKZ010007754">
    <property type="protein sequence ID" value="KAJ9582730.1"/>
    <property type="molecule type" value="Genomic_DNA"/>
</dbReference>
<dbReference type="AlphaFoldDB" id="A0AAD8E9X8"/>
<organism evidence="1 2">
    <name type="scientific">Diploptera punctata</name>
    <name type="common">Pacific beetle cockroach</name>
    <dbReference type="NCBI Taxonomy" id="6984"/>
    <lineage>
        <taxon>Eukaryota</taxon>
        <taxon>Metazoa</taxon>
        <taxon>Ecdysozoa</taxon>
        <taxon>Arthropoda</taxon>
        <taxon>Hexapoda</taxon>
        <taxon>Insecta</taxon>
        <taxon>Pterygota</taxon>
        <taxon>Neoptera</taxon>
        <taxon>Polyneoptera</taxon>
        <taxon>Dictyoptera</taxon>
        <taxon>Blattodea</taxon>
        <taxon>Blaberoidea</taxon>
        <taxon>Blaberidae</taxon>
        <taxon>Diplopterinae</taxon>
        <taxon>Diploptera</taxon>
    </lineage>
</organism>
<evidence type="ECO:0000313" key="2">
    <source>
        <dbReference type="Proteomes" id="UP001233999"/>
    </source>
</evidence>
<dbReference type="Proteomes" id="UP001233999">
    <property type="component" value="Unassembled WGS sequence"/>
</dbReference>
<comment type="caution">
    <text evidence="1">The sequence shown here is derived from an EMBL/GenBank/DDBJ whole genome shotgun (WGS) entry which is preliminary data.</text>
</comment>
<evidence type="ECO:0000313" key="1">
    <source>
        <dbReference type="EMBL" id="KAJ9582730.1"/>
    </source>
</evidence>
<proteinExistence type="predicted"/>
<feature type="non-terminal residue" evidence="1">
    <location>
        <position position="113"/>
    </location>
</feature>
<protein>
    <submittedName>
        <fullName evidence="1">Uncharacterized protein</fullName>
    </submittedName>
</protein>
<reference evidence="1" key="2">
    <citation type="submission" date="2023-05" db="EMBL/GenBank/DDBJ databases">
        <authorList>
            <person name="Fouks B."/>
        </authorList>
    </citation>
    <scope>NUCLEOTIDE SEQUENCE</scope>
    <source>
        <strain evidence="1">Stay&amp;Tobe</strain>
        <tissue evidence="1">Testes</tissue>
    </source>
</reference>